<protein>
    <recommendedName>
        <fullName evidence="1">Retrovirus-related Pol polyprotein from transposon TNT 1-94-like beta-barrel domain-containing protein</fullName>
    </recommendedName>
</protein>
<evidence type="ECO:0000313" key="3">
    <source>
        <dbReference type="Proteomes" id="UP001458880"/>
    </source>
</evidence>
<gene>
    <name evidence="2" type="ORF">QE152_g4930</name>
</gene>
<comment type="caution">
    <text evidence="2">The sequence shown here is derived from an EMBL/GenBank/DDBJ whole genome shotgun (WGS) entry which is preliminary data.</text>
</comment>
<reference evidence="2 3" key="1">
    <citation type="journal article" date="2024" name="BMC Genomics">
        <title>De novo assembly and annotation of Popillia japonica's genome with initial clues to its potential as an invasive pest.</title>
        <authorList>
            <person name="Cucini C."/>
            <person name="Boschi S."/>
            <person name="Funari R."/>
            <person name="Cardaioli E."/>
            <person name="Iannotti N."/>
            <person name="Marturano G."/>
            <person name="Paoli F."/>
            <person name="Bruttini M."/>
            <person name="Carapelli A."/>
            <person name="Frati F."/>
            <person name="Nardi F."/>
        </authorList>
    </citation>
    <scope>NUCLEOTIDE SEQUENCE [LARGE SCALE GENOMIC DNA]</scope>
    <source>
        <strain evidence="2">DMR45628</strain>
    </source>
</reference>
<evidence type="ECO:0000313" key="2">
    <source>
        <dbReference type="EMBL" id="KAK9751518.1"/>
    </source>
</evidence>
<proteinExistence type="predicted"/>
<dbReference type="InterPro" id="IPR054722">
    <property type="entry name" value="PolX-like_BBD"/>
</dbReference>
<accession>A0AAW1MRN6</accession>
<keyword evidence="3" id="KW-1185">Reference proteome</keyword>
<evidence type="ECO:0000259" key="1">
    <source>
        <dbReference type="Pfam" id="PF22936"/>
    </source>
</evidence>
<dbReference type="Proteomes" id="UP001458880">
    <property type="component" value="Unassembled WGS sequence"/>
</dbReference>
<dbReference type="EMBL" id="JASPKY010000027">
    <property type="protein sequence ID" value="KAK9751518.1"/>
    <property type="molecule type" value="Genomic_DNA"/>
</dbReference>
<name>A0AAW1MRN6_POPJA</name>
<feature type="domain" description="Retrovirus-related Pol polyprotein from transposon TNT 1-94-like beta-barrel" evidence="1">
    <location>
        <begin position="109"/>
        <end position="159"/>
    </location>
</feature>
<organism evidence="2 3">
    <name type="scientific">Popillia japonica</name>
    <name type="common">Japanese beetle</name>
    <dbReference type="NCBI Taxonomy" id="7064"/>
    <lineage>
        <taxon>Eukaryota</taxon>
        <taxon>Metazoa</taxon>
        <taxon>Ecdysozoa</taxon>
        <taxon>Arthropoda</taxon>
        <taxon>Hexapoda</taxon>
        <taxon>Insecta</taxon>
        <taxon>Pterygota</taxon>
        <taxon>Neoptera</taxon>
        <taxon>Endopterygota</taxon>
        <taxon>Coleoptera</taxon>
        <taxon>Polyphaga</taxon>
        <taxon>Scarabaeiformia</taxon>
        <taxon>Scarabaeidae</taxon>
        <taxon>Rutelinae</taxon>
        <taxon>Popillia</taxon>
    </lineage>
</organism>
<sequence>MKFLEAQKWRITARRRTPNNDHTGSNVAAEELVEAGVDIEESAVGSILEVYEMKRRMLVVFDIEESAVGSILEVYEMKRRMLVVFVQKLRLDHKVVLKLIIVLCNSIEWILDSGCSDHIINNDKYFSDFVELKKPVNVKVGDGRCLKATKIGNVIHNFNVFGKKVAVM</sequence>
<dbReference type="Pfam" id="PF22936">
    <property type="entry name" value="Pol_BBD"/>
    <property type="match status" value="1"/>
</dbReference>
<dbReference type="AlphaFoldDB" id="A0AAW1MRN6"/>